<proteinExistence type="predicted"/>
<dbReference type="AlphaFoldDB" id="A0A0R0CTI0"/>
<dbReference type="Proteomes" id="UP000051386">
    <property type="component" value="Unassembled WGS sequence"/>
</dbReference>
<keyword evidence="3" id="KW-1185">Reference proteome</keyword>
<comment type="caution">
    <text evidence="2">The sequence shown here is derived from an EMBL/GenBank/DDBJ whole genome shotgun (WGS) entry which is preliminary data.</text>
</comment>
<name>A0A0R0CTI0_9GAMM</name>
<dbReference type="EMBL" id="LDJK01000069">
    <property type="protein sequence ID" value="KRG72709.1"/>
    <property type="molecule type" value="Genomic_DNA"/>
</dbReference>
<dbReference type="InterPro" id="IPR000415">
    <property type="entry name" value="Nitroreductase-like"/>
</dbReference>
<organism evidence="2 3">
    <name type="scientific">Stenotrophomonas chelatiphaga</name>
    <dbReference type="NCBI Taxonomy" id="517011"/>
    <lineage>
        <taxon>Bacteria</taxon>
        <taxon>Pseudomonadati</taxon>
        <taxon>Pseudomonadota</taxon>
        <taxon>Gammaproteobacteria</taxon>
        <taxon>Lysobacterales</taxon>
        <taxon>Lysobacteraceae</taxon>
        <taxon>Stenotrophomonas</taxon>
    </lineage>
</organism>
<accession>A0A0R0CTI0</accession>
<gene>
    <name evidence="2" type="ORF">ABB28_14335</name>
</gene>
<reference evidence="2 3" key="1">
    <citation type="submission" date="2015-05" db="EMBL/GenBank/DDBJ databases">
        <title>Genome sequencing and analysis of members of genus Stenotrophomonas.</title>
        <authorList>
            <person name="Patil P.P."/>
            <person name="Midha S."/>
            <person name="Patil P.B."/>
        </authorList>
    </citation>
    <scope>NUCLEOTIDE SEQUENCE [LARGE SCALE GENOMIC DNA]</scope>
    <source>
        <strain evidence="2 3">DSM 21508</strain>
    </source>
</reference>
<dbReference type="Pfam" id="PF00881">
    <property type="entry name" value="Nitroreductase"/>
    <property type="match status" value="1"/>
</dbReference>
<evidence type="ECO:0000313" key="2">
    <source>
        <dbReference type="EMBL" id="KRG72709.1"/>
    </source>
</evidence>
<dbReference type="InterPro" id="IPR030965">
    <property type="entry name" value="SagB-rel_DH_2"/>
</dbReference>
<dbReference type="InterPro" id="IPR052544">
    <property type="entry name" value="Bacteriocin_Proc_Enz"/>
</dbReference>
<feature type="domain" description="Nitroreductase" evidence="1">
    <location>
        <begin position="178"/>
        <end position="366"/>
    </location>
</feature>
<dbReference type="InterPro" id="IPR029479">
    <property type="entry name" value="Nitroreductase"/>
</dbReference>
<dbReference type="PANTHER" id="PTHR43745:SF2">
    <property type="entry name" value="NITROREDUCTASE MJ1384-RELATED"/>
    <property type="match status" value="1"/>
</dbReference>
<dbReference type="Gene3D" id="3.40.109.10">
    <property type="entry name" value="NADH Oxidase"/>
    <property type="match status" value="1"/>
</dbReference>
<dbReference type="CDD" id="cd02142">
    <property type="entry name" value="McbC_SagB-like_oxidoreductase"/>
    <property type="match status" value="1"/>
</dbReference>
<dbReference type="SUPFAM" id="SSF55469">
    <property type="entry name" value="FMN-dependent nitroreductase-like"/>
    <property type="match status" value="1"/>
</dbReference>
<evidence type="ECO:0000259" key="1">
    <source>
        <dbReference type="Pfam" id="PF00881"/>
    </source>
</evidence>
<protein>
    <recommendedName>
        <fullName evidence="1">Nitroreductase domain-containing protein</fullName>
    </recommendedName>
</protein>
<dbReference type="PATRIC" id="fig|517011.3.peg.2789"/>
<dbReference type="RefSeq" id="WP_083492043.1">
    <property type="nucleotide sequence ID" value="NZ_LDJK01000069.1"/>
</dbReference>
<dbReference type="PANTHER" id="PTHR43745">
    <property type="entry name" value="NITROREDUCTASE MJ1384-RELATED"/>
    <property type="match status" value="1"/>
</dbReference>
<dbReference type="InterPro" id="IPR020051">
    <property type="entry name" value="SagB-type_dehydrogenase"/>
</dbReference>
<dbReference type="NCBIfam" id="TIGR03605">
    <property type="entry name" value="antibiot_sagB"/>
    <property type="match status" value="1"/>
</dbReference>
<dbReference type="NCBIfam" id="TIGR04511">
    <property type="entry name" value="SagB_rel_DH_2"/>
    <property type="match status" value="1"/>
</dbReference>
<sequence length="390" mass="43220">MRYRRCSLLMMQVKEDRGLDLQAVLQGRAELQTTLAWQAVAGHLDAPVVLSEEEVIALGRMAHDAWSEADAYDGCSEVLSGLIAKGLVISDEESAATFRDADARVRALNGWPLTALAHRAGRWRGVDSAHEMRSNNLVTAVELHGRYGPPPAAVSHHEGTPIPLPVAADEDFDELMSRRVTCRNFDPDRALPLQTAARILKRTIMAHAVIQPAPDMQILKKNIPSGGGLHPLETYAVVRNVEGLENGIHHYDPVSHALRRLADQPDDLDGRVRLMLAGQEWFVDAALHLIQVARFSRNFWKYRSHPKAYRAILLDAGHLSQQLAISATLEGVASYVTAAINEFDIEDTLKLDGIASSPVMMCGIGWRAQHLTTTEFDPAERIWNNGRQHR</sequence>
<dbReference type="GO" id="GO:0016491">
    <property type="term" value="F:oxidoreductase activity"/>
    <property type="evidence" value="ECO:0007669"/>
    <property type="project" value="InterPro"/>
</dbReference>
<evidence type="ECO:0000313" key="3">
    <source>
        <dbReference type="Proteomes" id="UP000051386"/>
    </source>
</evidence>